<accession>A0A9P0HNQ1</accession>
<proteinExistence type="predicted"/>
<reference evidence="1" key="1">
    <citation type="submission" date="2022-01" db="EMBL/GenBank/DDBJ databases">
        <authorList>
            <person name="King R."/>
        </authorList>
    </citation>
    <scope>NUCLEOTIDE SEQUENCE</scope>
</reference>
<dbReference type="EMBL" id="OV725082">
    <property type="protein sequence ID" value="CAH1405363.1"/>
    <property type="molecule type" value="Genomic_DNA"/>
</dbReference>
<evidence type="ECO:0000313" key="1">
    <source>
        <dbReference type="EMBL" id="CAH1405363.1"/>
    </source>
</evidence>
<organism evidence="1 2">
    <name type="scientific">Nezara viridula</name>
    <name type="common">Southern green stink bug</name>
    <name type="synonym">Cimex viridulus</name>
    <dbReference type="NCBI Taxonomy" id="85310"/>
    <lineage>
        <taxon>Eukaryota</taxon>
        <taxon>Metazoa</taxon>
        <taxon>Ecdysozoa</taxon>
        <taxon>Arthropoda</taxon>
        <taxon>Hexapoda</taxon>
        <taxon>Insecta</taxon>
        <taxon>Pterygota</taxon>
        <taxon>Neoptera</taxon>
        <taxon>Paraneoptera</taxon>
        <taxon>Hemiptera</taxon>
        <taxon>Heteroptera</taxon>
        <taxon>Panheteroptera</taxon>
        <taxon>Pentatomomorpha</taxon>
        <taxon>Pentatomoidea</taxon>
        <taxon>Pentatomidae</taxon>
        <taxon>Pentatominae</taxon>
        <taxon>Nezara</taxon>
    </lineage>
</organism>
<evidence type="ECO:0000313" key="2">
    <source>
        <dbReference type="Proteomes" id="UP001152798"/>
    </source>
</evidence>
<sequence length="68" mass="7589">MGNRCCHRLSEESPIQLPVTSTIAALPYRVIKWRTLCVRTSKLRSAGYQGESLMGLDCVSSSAFSRLR</sequence>
<gene>
    <name evidence="1" type="ORF">NEZAVI_LOCUS13594</name>
</gene>
<dbReference type="AlphaFoldDB" id="A0A9P0HNQ1"/>
<keyword evidence="2" id="KW-1185">Reference proteome</keyword>
<protein>
    <submittedName>
        <fullName evidence="1">Uncharacterized protein</fullName>
    </submittedName>
</protein>
<dbReference type="Proteomes" id="UP001152798">
    <property type="component" value="Chromosome 6"/>
</dbReference>
<name>A0A9P0HNQ1_NEZVI</name>